<organism evidence="2">
    <name type="scientific">Siphoviridae sp. ctg2r17</name>
    <dbReference type="NCBI Taxonomy" id="2825601"/>
    <lineage>
        <taxon>Viruses</taxon>
        <taxon>Duplodnaviria</taxon>
        <taxon>Heunggongvirae</taxon>
        <taxon>Uroviricota</taxon>
        <taxon>Caudoviricetes</taxon>
    </lineage>
</organism>
<keyword evidence="2" id="KW-0675">Receptor</keyword>
<reference evidence="2" key="1">
    <citation type="journal article" date="2021" name="Proc. Natl. Acad. Sci. U.S.A.">
        <title>A Catalog of Tens of Thousands of Viruses from Human Metagenomes Reveals Hidden Associations with Chronic Diseases.</title>
        <authorList>
            <person name="Tisza M.J."/>
            <person name="Buck C.B."/>
        </authorList>
    </citation>
    <scope>NUCLEOTIDE SEQUENCE</scope>
    <source>
        <strain evidence="2">Ctg2r17</strain>
    </source>
</reference>
<keyword evidence="1" id="KW-0472">Membrane</keyword>
<protein>
    <submittedName>
        <fullName evidence="2">Melanocortin-2 receptor accessory protein family</fullName>
    </submittedName>
</protein>
<sequence>MKLKDFLRKLKFQKPDRDTVIEAWIGLLMFVGVPFCIWLYYGGKVATVVFVGVQLIFWSVYLYRSNK</sequence>
<proteinExistence type="predicted"/>
<keyword evidence="1" id="KW-0812">Transmembrane</keyword>
<evidence type="ECO:0000256" key="1">
    <source>
        <dbReference type="SAM" id="Phobius"/>
    </source>
</evidence>
<accession>A0A8S5P077</accession>
<dbReference type="EMBL" id="BK015303">
    <property type="protein sequence ID" value="DAE00486.1"/>
    <property type="molecule type" value="Genomic_DNA"/>
</dbReference>
<name>A0A8S5P077_9CAUD</name>
<evidence type="ECO:0000313" key="2">
    <source>
        <dbReference type="EMBL" id="DAE00486.1"/>
    </source>
</evidence>
<keyword evidence="1" id="KW-1133">Transmembrane helix</keyword>
<feature type="transmembrane region" description="Helical" evidence="1">
    <location>
        <begin position="46"/>
        <end position="63"/>
    </location>
</feature>
<feature type="transmembrane region" description="Helical" evidence="1">
    <location>
        <begin position="21"/>
        <end position="40"/>
    </location>
</feature>